<accession>A0ABS0VYG7</accession>
<dbReference type="EMBL" id="JAEIOT010000007">
    <property type="protein sequence ID" value="MBI9000680.1"/>
    <property type="molecule type" value="Genomic_DNA"/>
</dbReference>
<dbReference type="Gene3D" id="3.20.20.140">
    <property type="entry name" value="Metal-dependent hydrolases"/>
    <property type="match status" value="1"/>
</dbReference>
<organism evidence="4 5">
    <name type="scientific">Corynebacterium marambiense</name>
    <dbReference type="NCBI Taxonomy" id="2765364"/>
    <lineage>
        <taxon>Bacteria</taxon>
        <taxon>Bacillati</taxon>
        <taxon>Actinomycetota</taxon>
        <taxon>Actinomycetes</taxon>
        <taxon>Mycobacteriales</taxon>
        <taxon>Corynebacteriaceae</taxon>
        <taxon>Corynebacterium</taxon>
    </lineage>
</organism>
<feature type="modified residue" description="N6-carboxylysine" evidence="3">
    <location>
        <position position="156"/>
    </location>
</feature>
<protein>
    <recommendedName>
        <fullName evidence="6">Phosphotriesterase</fullName>
    </recommendedName>
</protein>
<evidence type="ECO:0000256" key="3">
    <source>
        <dbReference type="PROSITE-ProRule" id="PRU00679"/>
    </source>
</evidence>
<dbReference type="Pfam" id="PF02126">
    <property type="entry name" value="PTE"/>
    <property type="match status" value="1"/>
</dbReference>
<dbReference type="PANTHER" id="PTHR10819:SF3">
    <property type="entry name" value="PHOSPHOTRIESTERASE-RELATED PROTEIN"/>
    <property type="match status" value="1"/>
</dbReference>
<dbReference type="PIRSF" id="PIRSF016839">
    <property type="entry name" value="PhP"/>
    <property type="match status" value="1"/>
</dbReference>
<evidence type="ECO:0000313" key="5">
    <source>
        <dbReference type="Proteomes" id="UP000625574"/>
    </source>
</evidence>
<evidence type="ECO:0000256" key="2">
    <source>
        <dbReference type="ARBA" id="ARBA00022801"/>
    </source>
</evidence>
<dbReference type="PANTHER" id="PTHR10819">
    <property type="entry name" value="PHOSPHOTRIESTERASE-RELATED"/>
    <property type="match status" value="1"/>
</dbReference>
<comment type="caution">
    <text evidence="4">The sequence shown here is derived from an EMBL/GenBank/DDBJ whole genome shotgun (WGS) entry which is preliminary data.</text>
</comment>
<keyword evidence="2" id="KW-0378">Hydrolase</keyword>
<evidence type="ECO:0000256" key="1">
    <source>
        <dbReference type="ARBA" id="ARBA00022723"/>
    </source>
</evidence>
<keyword evidence="5" id="KW-1185">Reference proteome</keyword>
<dbReference type="PROSITE" id="PS51347">
    <property type="entry name" value="PHOSPHOTRIESTERASE_2"/>
    <property type="match status" value="1"/>
</dbReference>
<evidence type="ECO:0000313" key="4">
    <source>
        <dbReference type="EMBL" id="MBI9000680.1"/>
    </source>
</evidence>
<gene>
    <name evidence="4" type="ORF">JDV76_06840</name>
</gene>
<evidence type="ECO:0008006" key="6">
    <source>
        <dbReference type="Google" id="ProtNLM"/>
    </source>
</evidence>
<dbReference type="InterPro" id="IPR032466">
    <property type="entry name" value="Metal_Hydrolase"/>
</dbReference>
<name>A0ABS0VYG7_9CORY</name>
<proteinExistence type="inferred from homology"/>
<comment type="similarity">
    <text evidence="3">Belongs to the metallo-dependent hydrolases superfamily. Phosphotriesterase family.</text>
</comment>
<dbReference type="RefSeq" id="WP_198736105.1">
    <property type="nucleotide sequence ID" value="NZ_JAEIOT010000007.1"/>
</dbReference>
<dbReference type="InterPro" id="IPR001559">
    <property type="entry name" value="Phosphotriesterase"/>
</dbReference>
<keyword evidence="1" id="KW-0479">Metal-binding</keyword>
<dbReference type="SUPFAM" id="SSF51556">
    <property type="entry name" value="Metallo-dependent hydrolases"/>
    <property type="match status" value="1"/>
</dbReference>
<reference evidence="4 5" key="1">
    <citation type="submission" date="2020-12" db="EMBL/GenBank/DDBJ databases">
        <title>Genome public.</title>
        <authorList>
            <person name="Sun Q."/>
        </authorList>
    </citation>
    <scope>NUCLEOTIDE SEQUENCE [LARGE SCALE GENOMIC DNA]</scope>
    <source>
        <strain evidence="4 5">CCM 8864</strain>
    </source>
</reference>
<sequence>MSQFVRTIFGDVAPESLGVVNAHDHLIRVGAGEVYIDADHQLADVDKAVEEATYFVEASRNWADGGTVVDMCPVNCGRDLDKLAEVNRRVPGLQVVATTGFHREHVYLETQSHWVSRYSVDQIADLLIADITEGIDRHDYSGPIVDRTEYKAGCIKVATAYGKITPFERKCMEACAKASLETGAPINTHTTYGTCGLEQAQQLIEMGVPADQIAIGHIQRNADVYYLQQILDTGVWLEIDGTYRIKYQPESNRMMELKELGEKGYGDRILLGTDSGKRSYQKAYGAVTGVDFNPAVDGPRMLDEGFDPEYVTKLLVTNGQRFFTMRGAE</sequence>
<dbReference type="Proteomes" id="UP000625574">
    <property type="component" value="Unassembled WGS sequence"/>
</dbReference>